<keyword evidence="3" id="KW-1185">Reference proteome</keyword>
<reference evidence="3" key="1">
    <citation type="submission" date="2023-01" db="EMBL/GenBank/DDBJ databases">
        <title>Key to firefly adult light organ development and bioluminescence: homeobox transcription factors regulate luciferase expression and transportation to peroxisome.</title>
        <authorList>
            <person name="Fu X."/>
        </authorList>
    </citation>
    <scope>NUCLEOTIDE SEQUENCE [LARGE SCALE GENOMIC DNA]</scope>
</reference>
<evidence type="ECO:0000313" key="2">
    <source>
        <dbReference type="EMBL" id="KAK4873197.1"/>
    </source>
</evidence>
<dbReference type="EMBL" id="JARPUR010000007">
    <property type="protein sequence ID" value="KAK4873197.1"/>
    <property type="molecule type" value="Genomic_DNA"/>
</dbReference>
<proteinExistence type="predicted"/>
<feature type="region of interest" description="Disordered" evidence="1">
    <location>
        <begin position="68"/>
        <end position="111"/>
    </location>
</feature>
<comment type="caution">
    <text evidence="2">The sequence shown here is derived from an EMBL/GenBank/DDBJ whole genome shotgun (WGS) entry which is preliminary data.</text>
</comment>
<feature type="compositionally biased region" description="Polar residues" evidence="1">
    <location>
        <begin position="95"/>
        <end position="105"/>
    </location>
</feature>
<accession>A0AAN7SBY8</accession>
<protein>
    <submittedName>
        <fullName evidence="2">Uncharacterized protein</fullName>
    </submittedName>
</protein>
<name>A0AAN7SBY8_9COLE</name>
<organism evidence="2 3">
    <name type="scientific">Aquatica leii</name>
    <dbReference type="NCBI Taxonomy" id="1421715"/>
    <lineage>
        <taxon>Eukaryota</taxon>
        <taxon>Metazoa</taxon>
        <taxon>Ecdysozoa</taxon>
        <taxon>Arthropoda</taxon>
        <taxon>Hexapoda</taxon>
        <taxon>Insecta</taxon>
        <taxon>Pterygota</taxon>
        <taxon>Neoptera</taxon>
        <taxon>Endopterygota</taxon>
        <taxon>Coleoptera</taxon>
        <taxon>Polyphaga</taxon>
        <taxon>Elateriformia</taxon>
        <taxon>Elateroidea</taxon>
        <taxon>Lampyridae</taxon>
        <taxon>Luciolinae</taxon>
        <taxon>Aquatica</taxon>
    </lineage>
</organism>
<gene>
    <name evidence="2" type="ORF">RN001_015226</name>
</gene>
<sequence>MSQLVEDRTPMSAKRKQPEPALAYLDTRLFVPVTMQAHTLQALVDTGSVKSYIGLWVQHHVAHTRQLQENHVDHLRSPSGRSCPGAERRAGPETYLSQPRQSKVNSRGRDVQSASWGINVTCLQK</sequence>
<evidence type="ECO:0000313" key="3">
    <source>
        <dbReference type="Proteomes" id="UP001353858"/>
    </source>
</evidence>
<evidence type="ECO:0000256" key="1">
    <source>
        <dbReference type="SAM" id="MobiDB-lite"/>
    </source>
</evidence>
<dbReference type="AlphaFoldDB" id="A0AAN7SBY8"/>
<dbReference type="Proteomes" id="UP001353858">
    <property type="component" value="Unassembled WGS sequence"/>
</dbReference>